<gene>
    <name evidence="1" type="ORF">EM6_2859</name>
</gene>
<reference evidence="2" key="2">
    <citation type="journal article" date="2017" name="Plant Physiol. Biochem.">
        <title>Differential oxidative and antioxidative response of duckweed Lemna minor toward plant growth promoting/inhibiting bacteria.</title>
        <authorList>
            <person name="Ishizawa H."/>
            <person name="Kuroda M."/>
            <person name="Morikawa M."/>
            <person name="Ike M."/>
        </authorList>
    </citation>
    <scope>NUCLEOTIDE SEQUENCE [LARGE SCALE GENOMIC DNA]</scope>
    <source>
        <strain evidence="2">M6</strain>
    </source>
</reference>
<organism evidence="1 2">
    <name type="scientific">Asticcacaulis excentricus</name>
    <dbReference type="NCBI Taxonomy" id="78587"/>
    <lineage>
        <taxon>Bacteria</taxon>
        <taxon>Pseudomonadati</taxon>
        <taxon>Pseudomonadota</taxon>
        <taxon>Alphaproteobacteria</taxon>
        <taxon>Caulobacterales</taxon>
        <taxon>Caulobacteraceae</taxon>
        <taxon>Asticcacaulis</taxon>
    </lineage>
</organism>
<accession>A0A3G9G5Z6</accession>
<evidence type="ECO:0000313" key="2">
    <source>
        <dbReference type="Proteomes" id="UP000278756"/>
    </source>
</evidence>
<dbReference type="Proteomes" id="UP000278756">
    <property type="component" value="Chromosome 2"/>
</dbReference>
<dbReference type="EMBL" id="AP018828">
    <property type="protein sequence ID" value="BBF82227.1"/>
    <property type="molecule type" value="Genomic_DNA"/>
</dbReference>
<sequence length="38" mass="4340">MAAPLEGPVEIDWEDISQISFDDEYTTGFKDYLQSLKS</sequence>
<evidence type="ECO:0000313" key="1">
    <source>
        <dbReference type="EMBL" id="BBF82227.1"/>
    </source>
</evidence>
<dbReference type="AlphaFoldDB" id="A0A3G9G5Z6"/>
<reference evidence="2" key="1">
    <citation type="journal article" date="2017" name="Biotechnol. Biofuels">
        <title>Evaluation of environmental bacterial communities as a factor affecting the growth of duckweed Lemna minor.</title>
        <authorList>
            <person name="Ishizawa H."/>
            <person name="Kuroda M."/>
            <person name="Morikawa M."/>
            <person name="Ike M."/>
        </authorList>
    </citation>
    <scope>NUCLEOTIDE SEQUENCE [LARGE SCALE GENOMIC DNA]</scope>
    <source>
        <strain evidence="2">M6</strain>
    </source>
</reference>
<proteinExistence type="predicted"/>
<name>A0A3G9G5Z6_9CAUL</name>
<protein>
    <submittedName>
        <fullName evidence="1">Uncharacterized protein</fullName>
    </submittedName>
</protein>